<dbReference type="PANTHER" id="PTHR32479:SF17">
    <property type="entry name" value="GLYCOLATE OXIDASE IRON-SULFUR SUBUNIT"/>
    <property type="match status" value="1"/>
</dbReference>
<reference evidence="7" key="1">
    <citation type="submission" date="2018-10" db="EMBL/GenBank/DDBJ databases">
        <authorList>
            <person name="Plewniak F."/>
        </authorList>
    </citation>
    <scope>NUCLEOTIDE SEQUENCE</scope>
</reference>
<dbReference type="Pfam" id="PF13183">
    <property type="entry name" value="Fer4_8"/>
    <property type="match status" value="1"/>
</dbReference>
<keyword evidence="1" id="KW-0004">4Fe-4S</keyword>
<feature type="domain" description="4Fe-4S ferredoxin-type" evidence="6">
    <location>
        <begin position="14"/>
        <end position="45"/>
    </location>
</feature>
<dbReference type="PANTHER" id="PTHR32479">
    <property type="entry name" value="GLYCOLATE OXIDASE IRON-SULFUR SUBUNIT"/>
    <property type="match status" value="1"/>
</dbReference>
<dbReference type="Gene3D" id="1.10.1060.10">
    <property type="entry name" value="Alpha-helical ferredoxin"/>
    <property type="match status" value="1"/>
</dbReference>
<dbReference type="PROSITE" id="PS00198">
    <property type="entry name" value="4FE4S_FER_1"/>
    <property type="match status" value="1"/>
</dbReference>
<proteinExistence type="predicted"/>
<evidence type="ECO:0000313" key="7">
    <source>
        <dbReference type="EMBL" id="VAY86912.1"/>
    </source>
</evidence>
<organism evidence="7">
    <name type="scientific">mine drainage metagenome</name>
    <dbReference type="NCBI Taxonomy" id="410659"/>
    <lineage>
        <taxon>unclassified sequences</taxon>
        <taxon>metagenomes</taxon>
        <taxon>ecological metagenomes</taxon>
    </lineage>
</organism>
<keyword evidence="5" id="KW-0411">Iron-sulfur</keyword>
<dbReference type="InterPro" id="IPR017896">
    <property type="entry name" value="4Fe4S_Fe-S-bd"/>
</dbReference>
<dbReference type="PIRSF" id="PIRSF000139">
    <property type="entry name" value="Glc_ox_4Fe-4S"/>
    <property type="match status" value="1"/>
</dbReference>
<keyword evidence="2" id="KW-0479">Metal-binding</keyword>
<evidence type="ECO:0000256" key="1">
    <source>
        <dbReference type="ARBA" id="ARBA00022485"/>
    </source>
</evidence>
<evidence type="ECO:0000256" key="3">
    <source>
        <dbReference type="ARBA" id="ARBA00022737"/>
    </source>
</evidence>
<dbReference type="InterPro" id="IPR004017">
    <property type="entry name" value="Cys_rich_dom"/>
</dbReference>
<protein>
    <submittedName>
        <fullName evidence="7">Glycolate oxidase iron-sulfur subunit</fullName>
    </submittedName>
</protein>
<accession>A0A3P3ZLR2</accession>
<dbReference type="Pfam" id="PF02754">
    <property type="entry name" value="CCG"/>
    <property type="match status" value="2"/>
</dbReference>
<evidence type="ECO:0000259" key="6">
    <source>
        <dbReference type="PROSITE" id="PS51379"/>
    </source>
</evidence>
<dbReference type="PROSITE" id="PS51379">
    <property type="entry name" value="4FE4S_FER_2"/>
    <property type="match status" value="2"/>
</dbReference>
<dbReference type="SUPFAM" id="SSF54862">
    <property type="entry name" value="4Fe-4S ferredoxins"/>
    <property type="match status" value="1"/>
</dbReference>
<name>A0A3P3ZLR2_9ZZZZ</name>
<evidence type="ECO:0000256" key="4">
    <source>
        <dbReference type="ARBA" id="ARBA00023004"/>
    </source>
</evidence>
<dbReference type="GO" id="GO:0016491">
    <property type="term" value="F:oxidoreductase activity"/>
    <property type="evidence" value="ECO:0007669"/>
    <property type="project" value="UniProtKB-ARBA"/>
</dbReference>
<sequence>METHLDEKTRALPAAVSIEGILRSCVHCGFCLATCPTYQILGDERDSPRGRIYLIKALMEGKAEGKETRLHLDRCLTCRSCETTCPSGVEYAHLLEEGRQWVEKTVPRPLGQRVVRTLLKTVLPQPVLFQTLLNMGRMVRPLLPERWRSAIPHRQEAGWIPSVRHARRMVFLAGCVQPALTPATQSAAQRLLDRLGISGVVAPSAGCCGALAHHLGDEEKALQAMRRNIDAWWPFVEQGAEAIISTASGCGVEVREYGHALRHDPAYRERARRVTELAQDISEVLIREIGVTLDEQRLTLKSLGIDSDQSKGRVAFHAPCSLQHGLRLRGGVEQLLRAAGAELTAVEDGHLCCGSAGTYSMLQPELSEQLKINKLAALKAGKPEVILSANIGCQMHLAKDESIPVRHWVEWLDDLIPRRERRA</sequence>
<dbReference type="AlphaFoldDB" id="A0A3P3ZLR2"/>
<keyword evidence="4" id="KW-0408">Iron</keyword>
<dbReference type="InterPro" id="IPR017900">
    <property type="entry name" value="4Fe4S_Fe_S_CS"/>
</dbReference>
<dbReference type="InterPro" id="IPR009051">
    <property type="entry name" value="Helical_ferredxn"/>
</dbReference>
<dbReference type="NCBIfam" id="NF008434">
    <property type="entry name" value="PRK11274.1"/>
    <property type="match status" value="1"/>
</dbReference>
<dbReference type="InterPro" id="IPR012257">
    <property type="entry name" value="Glc_ox_4Fe-4S"/>
</dbReference>
<feature type="domain" description="4Fe-4S ferredoxin-type" evidence="6">
    <location>
        <begin position="66"/>
        <end position="89"/>
    </location>
</feature>
<gene>
    <name evidence="7" type="primary">glcF</name>
    <name evidence="7" type="ORF">CARN8_1510010</name>
</gene>
<dbReference type="GO" id="GO:0051539">
    <property type="term" value="F:4 iron, 4 sulfur cluster binding"/>
    <property type="evidence" value="ECO:0007669"/>
    <property type="project" value="UniProtKB-KW"/>
</dbReference>
<keyword evidence="3" id="KW-0677">Repeat</keyword>
<dbReference type="GO" id="GO:0046872">
    <property type="term" value="F:metal ion binding"/>
    <property type="evidence" value="ECO:0007669"/>
    <property type="project" value="UniProtKB-KW"/>
</dbReference>
<evidence type="ECO:0000256" key="5">
    <source>
        <dbReference type="ARBA" id="ARBA00023014"/>
    </source>
</evidence>
<evidence type="ECO:0000256" key="2">
    <source>
        <dbReference type="ARBA" id="ARBA00022723"/>
    </source>
</evidence>
<dbReference type="EMBL" id="UOYP01000059">
    <property type="protein sequence ID" value="VAY86912.1"/>
    <property type="molecule type" value="Genomic_DNA"/>
</dbReference>